<dbReference type="AlphaFoldDB" id="A0A9J6ZKS9"/>
<dbReference type="PANTHER" id="PTHR30472:SF69">
    <property type="entry name" value="HEME-IRON TRANSPORT SYSTEM PERMEASE PROTEIN ISDF-RELATED"/>
    <property type="match status" value="1"/>
</dbReference>
<evidence type="ECO:0000256" key="2">
    <source>
        <dbReference type="ARBA" id="ARBA00007935"/>
    </source>
</evidence>
<organism evidence="9 10">
    <name type="scientific">Candidatus Pristimantibacillus lignocellulolyticus</name>
    <dbReference type="NCBI Taxonomy" id="2994561"/>
    <lineage>
        <taxon>Bacteria</taxon>
        <taxon>Bacillati</taxon>
        <taxon>Bacillota</taxon>
        <taxon>Bacilli</taxon>
        <taxon>Bacillales</taxon>
        <taxon>Paenibacillaceae</taxon>
        <taxon>Candidatus Pristimantibacillus</taxon>
    </lineage>
</organism>
<accession>A0A9J6ZKS9</accession>
<sequence length="336" mass="36273">MLLARQKRKQRLTLLILIVLLFATFIVGIGTGSSALGFARLFPTLFGDGSFKENFTLFEVRLPRIIVTLLAGMALALSGSILQSVTRNDLADPGIIGIHSGAGIGVALFYIYVPAQILSLTFLLPLAAFGGAVITAVIIYIFSYERGVGLQPIRLILIGVGFSMALSGIMIFIFSAVDPFKVEFITKWMTGNIWGADWPYIWALLPWLLLLIPFTLYKANRLNILTMSEPTAIGLGISLNRERITLMLTAVALAASAVSVAGSVAFIGLMAPHIAKAIVGPRHQLFMPVSLLLGGLLLLIADLLSRLLFQPTSLPAGIMVALIGAPYFVYLLMKKI</sequence>
<keyword evidence="6 8" id="KW-1133">Transmembrane helix</keyword>
<evidence type="ECO:0000313" key="10">
    <source>
        <dbReference type="Proteomes" id="UP001056756"/>
    </source>
</evidence>
<keyword evidence="5 8" id="KW-0812">Transmembrane</keyword>
<feature type="transmembrane region" description="Helical" evidence="8">
    <location>
        <begin position="246"/>
        <end position="273"/>
    </location>
</feature>
<evidence type="ECO:0000256" key="1">
    <source>
        <dbReference type="ARBA" id="ARBA00004651"/>
    </source>
</evidence>
<comment type="similarity">
    <text evidence="2">Belongs to the binding-protein-dependent transport system permease family. FecCD subfamily.</text>
</comment>
<keyword evidence="7 8" id="KW-0472">Membrane</keyword>
<dbReference type="GO" id="GO:0005886">
    <property type="term" value="C:plasma membrane"/>
    <property type="evidence" value="ECO:0007669"/>
    <property type="project" value="UniProtKB-SubCell"/>
</dbReference>
<reference evidence="9" key="1">
    <citation type="submission" date="2022-05" db="EMBL/GenBank/DDBJ databases">
        <title>Novel bacterial taxa in a minimal lignocellulolytic consortium and its capacity to transform plastics disclosed by genome-resolved metagenomics.</title>
        <authorList>
            <person name="Rodriguez C.A.D."/>
            <person name="Diaz-Garcia L."/>
            <person name="Herrera K."/>
            <person name="Tarazona N.A."/>
            <person name="Sproer C."/>
            <person name="Overmann J."/>
            <person name="Jimenez D.J."/>
        </authorList>
    </citation>
    <scope>NUCLEOTIDE SEQUENCE</scope>
    <source>
        <strain evidence="9">MAG5</strain>
    </source>
</reference>
<feature type="transmembrane region" description="Helical" evidence="8">
    <location>
        <begin position="94"/>
        <end position="113"/>
    </location>
</feature>
<evidence type="ECO:0000256" key="7">
    <source>
        <dbReference type="ARBA" id="ARBA00023136"/>
    </source>
</evidence>
<feature type="transmembrane region" description="Helical" evidence="8">
    <location>
        <begin position="12"/>
        <end position="42"/>
    </location>
</feature>
<dbReference type="SUPFAM" id="SSF81345">
    <property type="entry name" value="ABC transporter involved in vitamin B12 uptake, BtuC"/>
    <property type="match status" value="1"/>
</dbReference>
<dbReference type="Proteomes" id="UP001056756">
    <property type="component" value="Chromosome"/>
</dbReference>
<evidence type="ECO:0000313" key="9">
    <source>
        <dbReference type="EMBL" id="URN96583.1"/>
    </source>
</evidence>
<keyword evidence="4" id="KW-1003">Cell membrane</keyword>
<feature type="transmembrane region" description="Helical" evidence="8">
    <location>
        <begin position="316"/>
        <end position="333"/>
    </location>
</feature>
<dbReference type="EMBL" id="CP097899">
    <property type="protein sequence ID" value="URN96583.1"/>
    <property type="molecule type" value="Genomic_DNA"/>
</dbReference>
<keyword evidence="3" id="KW-0813">Transport</keyword>
<gene>
    <name evidence="9" type="ORF">NAG76_10320</name>
</gene>
<evidence type="ECO:0000256" key="4">
    <source>
        <dbReference type="ARBA" id="ARBA00022475"/>
    </source>
</evidence>
<dbReference type="KEGG" id="plig:NAG76_10320"/>
<dbReference type="PANTHER" id="PTHR30472">
    <property type="entry name" value="FERRIC ENTEROBACTIN TRANSPORT SYSTEM PERMEASE PROTEIN"/>
    <property type="match status" value="1"/>
</dbReference>
<dbReference type="Pfam" id="PF01032">
    <property type="entry name" value="FecCD"/>
    <property type="match status" value="1"/>
</dbReference>
<feature type="transmembrane region" description="Helical" evidence="8">
    <location>
        <begin position="285"/>
        <end position="304"/>
    </location>
</feature>
<protein>
    <submittedName>
        <fullName evidence="9">Iron ABC transporter permease</fullName>
    </submittedName>
</protein>
<evidence type="ECO:0000256" key="3">
    <source>
        <dbReference type="ARBA" id="ARBA00022448"/>
    </source>
</evidence>
<dbReference type="GO" id="GO:0033214">
    <property type="term" value="P:siderophore-iron import into cell"/>
    <property type="evidence" value="ECO:0007669"/>
    <property type="project" value="TreeGrafter"/>
</dbReference>
<dbReference type="Gene3D" id="1.10.3470.10">
    <property type="entry name" value="ABC transporter involved in vitamin B12 uptake, BtuC"/>
    <property type="match status" value="1"/>
</dbReference>
<feature type="transmembrane region" description="Helical" evidence="8">
    <location>
        <begin position="197"/>
        <end position="217"/>
    </location>
</feature>
<feature type="transmembrane region" description="Helical" evidence="8">
    <location>
        <begin position="62"/>
        <end position="82"/>
    </location>
</feature>
<dbReference type="InterPro" id="IPR037294">
    <property type="entry name" value="ABC_BtuC-like"/>
</dbReference>
<proteinExistence type="inferred from homology"/>
<evidence type="ECO:0000256" key="5">
    <source>
        <dbReference type="ARBA" id="ARBA00022692"/>
    </source>
</evidence>
<comment type="subcellular location">
    <subcellularLocation>
        <location evidence="1">Cell membrane</location>
        <topology evidence="1">Multi-pass membrane protein</topology>
    </subcellularLocation>
</comment>
<evidence type="ECO:0000256" key="8">
    <source>
        <dbReference type="SAM" id="Phobius"/>
    </source>
</evidence>
<dbReference type="InterPro" id="IPR000522">
    <property type="entry name" value="ABC_transptr_permease_BtuC"/>
</dbReference>
<name>A0A9J6ZKS9_9BACL</name>
<dbReference type="CDD" id="cd06550">
    <property type="entry name" value="TM_ABC_iron-siderophores_like"/>
    <property type="match status" value="1"/>
</dbReference>
<dbReference type="FunFam" id="1.10.3470.10:FF:000001">
    <property type="entry name" value="Vitamin B12 ABC transporter permease BtuC"/>
    <property type="match status" value="1"/>
</dbReference>
<dbReference type="GO" id="GO:0022857">
    <property type="term" value="F:transmembrane transporter activity"/>
    <property type="evidence" value="ECO:0007669"/>
    <property type="project" value="InterPro"/>
</dbReference>
<evidence type="ECO:0000256" key="6">
    <source>
        <dbReference type="ARBA" id="ARBA00022989"/>
    </source>
</evidence>
<feature type="transmembrane region" description="Helical" evidence="8">
    <location>
        <begin position="155"/>
        <end position="177"/>
    </location>
</feature>
<feature type="transmembrane region" description="Helical" evidence="8">
    <location>
        <begin position="119"/>
        <end position="143"/>
    </location>
</feature>